<dbReference type="RefSeq" id="XP_009027827.1">
    <property type="nucleotide sequence ID" value="XM_009029579.1"/>
</dbReference>
<dbReference type="InterPro" id="IPR025139">
    <property type="entry name" value="DUF4062"/>
</dbReference>
<name>T1FVE5_HELRO</name>
<protein>
    <recommendedName>
        <fullName evidence="3">DUF4062 domain-containing protein</fullName>
    </recommendedName>
</protein>
<dbReference type="AlphaFoldDB" id="T1FVE5"/>
<evidence type="ECO:0000313" key="4">
    <source>
        <dbReference type="EMBL" id="ESN94094.1"/>
    </source>
</evidence>
<accession>T1FVE5</accession>
<reference evidence="6" key="1">
    <citation type="submission" date="2012-12" db="EMBL/GenBank/DDBJ databases">
        <authorList>
            <person name="Hellsten U."/>
            <person name="Grimwood J."/>
            <person name="Chapman J.A."/>
            <person name="Shapiro H."/>
            <person name="Aerts A."/>
            <person name="Otillar R.P."/>
            <person name="Terry A.Y."/>
            <person name="Boore J.L."/>
            <person name="Simakov O."/>
            <person name="Marletaz F."/>
            <person name="Cho S.-J."/>
            <person name="Edsinger-Gonzales E."/>
            <person name="Havlak P."/>
            <person name="Kuo D.-H."/>
            <person name="Larsson T."/>
            <person name="Lv J."/>
            <person name="Arendt D."/>
            <person name="Savage R."/>
            <person name="Osoegawa K."/>
            <person name="de Jong P."/>
            <person name="Lindberg D.R."/>
            <person name="Seaver E.C."/>
            <person name="Weisblat D.A."/>
            <person name="Putnam N.H."/>
            <person name="Grigoriev I.V."/>
            <person name="Rokhsar D.S."/>
        </authorList>
    </citation>
    <scope>NUCLEOTIDE SEQUENCE</scope>
</reference>
<dbReference type="InterPro" id="IPR051191">
    <property type="entry name" value="DCAF12"/>
</dbReference>
<dbReference type="InterPro" id="IPR027417">
    <property type="entry name" value="P-loop_NTPase"/>
</dbReference>
<dbReference type="STRING" id="6412.T1FVE5"/>
<dbReference type="Proteomes" id="UP000015101">
    <property type="component" value="Unassembled WGS sequence"/>
</dbReference>
<reference evidence="4 6" key="2">
    <citation type="journal article" date="2013" name="Nature">
        <title>Insights into bilaterian evolution from three spiralian genomes.</title>
        <authorList>
            <person name="Simakov O."/>
            <person name="Marletaz F."/>
            <person name="Cho S.J."/>
            <person name="Edsinger-Gonzales E."/>
            <person name="Havlak P."/>
            <person name="Hellsten U."/>
            <person name="Kuo D.H."/>
            <person name="Larsson T."/>
            <person name="Lv J."/>
            <person name="Arendt D."/>
            <person name="Savage R."/>
            <person name="Osoegawa K."/>
            <person name="de Jong P."/>
            <person name="Grimwood J."/>
            <person name="Chapman J.A."/>
            <person name="Shapiro H."/>
            <person name="Aerts A."/>
            <person name="Otillar R.P."/>
            <person name="Terry A.Y."/>
            <person name="Boore J.L."/>
            <person name="Grigoriev I.V."/>
            <person name="Lindberg D.R."/>
            <person name="Seaver E.C."/>
            <person name="Weisblat D.A."/>
            <person name="Putnam N.H."/>
            <person name="Rokhsar D.S."/>
        </authorList>
    </citation>
    <scope>NUCLEOTIDE SEQUENCE</scope>
</reference>
<dbReference type="eggNOG" id="KOG3602">
    <property type="taxonomic scope" value="Eukaryota"/>
</dbReference>
<dbReference type="GeneID" id="20212791"/>
<proteinExistence type="predicted"/>
<feature type="compositionally biased region" description="Polar residues" evidence="2">
    <location>
        <begin position="1"/>
        <end position="22"/>
    </location>
</feature>
<dbReference type="CTD" id="20212791"/>
<evidence type="ECO:0000313" key="6">
    <source>
        <dbReference type="Proteomes" id="UP000015101"/>
    </source>
</evidence>
<dbReference type="PANTHER" id="PTHR19860">
    <property type="entry name" value="DDB1- AND CUL4-ASSOCIATED FACTOR 12-RELATED"/>
    <property type="match status" value="1"/>
</dbReference>
<dbReference type="SUPFAM" id="SSF52540">
    <property type="entry name" value="P-loop containing nucleoside triphosphate hydrolases"/>
    <property type="match status" value="1"/>
</dbReference>
<evidence type="ECO:0000259" key="3">
    <source>
        <dbReference type="Pfam" id="PF13271"/>
    </source>
</evidence>
<dbReference type="OMA" id="FFCEREI"/>
<dbReference type="OrthoDB" id="2325716at2759"/>
<dbReference type="EnsemblMetazoa" id="HelroT193832">
    <property type="protein sequence ID" value="HelroP193832"/>
    <property type="gene ID" value="HelroG193832"/>
</dbReference>
<dbReference type="EMBL" id="KB097572">
    <property type="protein sequence ID" value="ESN94094.1"/>
    <property type="molecule type" value="Genomic_DNA"/>
</dbReference>
<keyword evidence="1" id="KW-0677">Repeat</keyword>
<feature type="region of interest" description="Disordered" evidence="2">
    <location>
        <begin position="46"/>
        <end position="66"/>
    </location>
</feature>
<dbReference type="KEGG" id="hro:HELRODRAFT_193832"/>
<dbReference type="HOGENOM" id="CLU_306150_0_0_1"/>
<gene>
    <name evidence="5" type="primary">20212791</name>
    <name evidence="4" type="ORF">HELRODRAFT_193832</name>
</gene>
<dbReference type="Gene3D" id="3.40.50.300">
    <property type="entry name" value="P-loop containing nucleotide triphosphate hydrolases"/>
    <property type="match status" value="1"/>
</dbReference>
<feature type="compositionally biased region" description="Polar residues" evidence="2">
    <location>
        <begin position="52"/>
        <end position="61"/>
    </location>
</feature>
<dbReference type="EMBL" id="AMQM01007135">
    <property type="status" value="NOT_ANNOTATED_CDS"/>
    <property type="molecule type" value="Genomic_DNA"/>
</dbReference>
<feature type="region of interest" description="Disordered" evidence="2">
    <location>
        <begin position="1"/>
        <end position="29"/>
    </location>
</feature>
<keyword evidence="6" id="KW-1185">Reference proteome</keyword>
<dbReference type="Pfam" id="PF13271">
    <property type="entry name" value="DUF4062"/>
    <property type="match status" value="1"/>
</dbReference>
<dbReference type="InParanoid" id="T1FVE5"/>
<evidence type="ECO:0000256" key="1">
    <source>
        <dbReference type="ARBA" id="ARBA00022737"/>
    </source>
</evidence>
<feature type="domain" description="DUF4062" evidence="3">
    <location>
        <begin position="142"/>
        <end position="232"/>
    </location>
</feature>
<evidence type="ECO:0000313" key="5">
    <source>
        <dbReference type="EnsemblMetazoa" id="HelroP193832"/>
    </source>
</evidence>
<dbReference type="PANTHER" id="PTHR19860:SF42">
    <property type="entry name" value="RING-TYPE DOMAIN-CONTAINING PROTEIN"/>
    <property type="match status" value="1"/>
</dbReference>
<reference evidence="5" key="3">
    <citation type="submission" date="2015-06" db="UniProtKB">
        <authorList>
            <consortium name="EnsemblMetazoa"/>
        </authorList>
    </citation>
    <scope>IDENTIFICATION</scope>
</reference>
<evidence type="ECO:0000256" key="2">
    <source>
        <dbReference type="SAM" id="MobiDB-lite"/>
    </source>
</evidence>
<sequence length="968" mass="112838">MNDSLTMGSTMGMSRSTETQNVPRKPKKSFIQNILSKCNRKKASDEVGTFEELTSSPQPTASAPAMALATNSDNEKKTDKTKHLALLMNNNNSTTASEHGDPNEKSSNQVENSWKFIESWIKSKQQEKHQRPIFKSSWKTIRVFVSSTFTDMHNEREILVKKVFHKLRQWCEERKFNLVECDLRWGVPKDSTSTTTITVCLEELDRCIEENDDKPFFICTIGERYGWIPKEDEVNEEIRNKYDWVPNVSITHMEILHGAYRLKNPNALFCFREPDFLKNIPDKYKNKFVDEEDLSVQQLMKLKEKLKCQFTDQYFDYSCEYSHLDMTTGREKVFINIPETFESKVYDFLTKAILRQYPDNETSKEFTNEEQDDFSHNSFLILKSNFVVGRKDELKSIMKFIDGHYDDYKDGDDVSEIGSLTLKKREEGEEEDDDGKNLRLECERFNLGEHSRRLLCIYGETGVGKCTIVSQVGRHLLEKNRKVFYHNVTCSTNGMNWNNVLHRMIRFLSNGNFQEINEENSMDFDFLTNLLSKSLMSVTDEVVMIIYGVEKMENHDATDCLAWLPPRFPRNVKVIVCVDSKHYICNHRLRNKDPFFLNVDFFSEGDADEFIREYLLKFNKKLDADQTKSLLMNESSRSPIWLSIVCEELRIFGDFATLTNKIKSFPSDLKHLLKEVIERLLREDDTKLLNKLLCLLVSSHSGLPESEMLKLLGDPAKDVEIPMVTWATLKSYLKPFLTMTSSCNGKVVKVKLSYDAFIEVLKSTLLTEESSKEWHKYLADFYEFYNKDDYYIDDDLPHNFLHSGLWKRMADFYRTNTRTFAMHAILRSKILQPIRCTRMVNKNIPSFTYPVMACMNCSFRSKVISPTAHQTKELCLICGSWVAFKKPDSIAHLCQNHGFNFKNKCFFCQMPIMSSPHDNAHKLKSFHNRHAIDTIVQNLKLLKNDIQGFWYSLVLPILYLFKAMDFNS</sequence>
<organism evidence="5 6">
    <name type="scientific">Helobdella robusta</name>
    <name type="common">Californian leech</name>
    <dbReference type="NCBI Taxonomy" id="6412"/>
    <lineage>
        <taxon>Eukaryota</taxon>
        <taxon>Metazoa</taxon>
        <taxon>Spiralia</taxon>
        <taxon>Lophotrochozoa</taxon>
        <taxon>Annelida</taxon>
        <taxon>Clitellata</taxon>
        <taxon>Hirudinea</taxon>
        <taxon>Rhynchobdellida</taxon>
        <taxon>Glossiphoniidae</taxon>
        <taxon>Helobdella</taxon>
    </lineage>
</organism>
<dbReference type="GO" id="GO:0080008">
    <property type="term" value="C:Cul4-RING E3 ubiquitin ligase complex"/>
    <property type="evidence" value="ECO:0000318"/>
    <property type="project" value="GO_Central"/>
</dbReference>